<dbReference type="GeneID" id="72415267"/>
<evidence type="ECO:0000313" key="3">
    <source>
        <dbReference type="Proteomes" id="UP000524893"/>
    </source>
</evidence>
<keyword evidence="4" id="KW-1185">Reference proteome</keyword>
<dbReference type="EMBL" id="JABTCN010000003">
    <property type="protein sequence ID" value="MBA8775736.1"/>
    <property type="molecule type" value="Genomic_DNA"/>
</dbReference>
<proteinExistence type="predicted"/>
<dbReference type="RefSeq" id="WP_050331740.1">
    <property type="nucleotide sequence ID" value="NZ_CP092966.1"/>
</dbReference>
<sequence>MQRYLNVGRKETRYLNIEQQALMDYQALFDDASTTTIPLLFFARYWSKFELFQPFIGEAITLVETNVNQPQAILYEASIEATMTYMAYKKIKGFERFQFELALPHDNTIQQTFVKRVGH</sequence>
<name>A0A9X0PDN1_9STAP</name>
<evidence type="ECO:0008006" key="5">
    <source>
        <dbReference type="Google" id="ProtNLM"/>
    </source>
</evidence>
<dbReference type="EMBL" id="JAVJGV010000030">
    <property type="protein sequence ID" value="MDR5603243.1"/>
    <property type="molecule type" value="Genomic_DNA"/>
</dbReference>
<protein>
    <recommendedName>
        <fullName evidence="5">Protein vraC</fullName>
    </recommendedName>
</protein>
<gene>
    <name evidence="1" type="ORF">HR081_02200</name>
    <name evidence="2" type="ORF">RCO12_07305</name>
</gene>
<dbReference type="AlphaFoldDB" id="A0A9X0PDN1"/>
<dbReference type="Proteomes" id="UP000524893">
    <property type="component" value="Unassembled WGS sequence"/>
</dbReference>
<evidence type="ECO:0000313" key="4">
    <source>
        <dbReference type="Proteomes" id="UP001255050"/>
    </source>
</evidence>
<accession>A0A9X0PDN1</accession>
<comment type="caution">
    <text evidence="1">The sequence shown here is derived from an EMBL/GenBank/DDBJ whole genome shotgun (WGS) entry which is preliminary data.</text>
</comment>
<dbReference type="Proteomes" id="UP001255050">
    <property type="component" value="Unassembled WGS sequence"/>
</dbReference>
<evidence type="ECO:0000313" key="2">
    <source>
        <dbReference type="EMBL" id="MDR5603243.1"/>
    </source>
</evidence>
<reference evidence="2 4" key="2">
    <citation type="submission" date="2023-08" db="EMBL/GenBank/DDBJ databases">
        <title>Whole genome sequencing of Staphylococcus coagulans NN-2474.</title>
        <authorList>
            <person name="Kropotov V.S."/>
            <person name="Boriskina E.V."/>
            <person name="Gordinskaya N.A."/>
            <person name="Shkurkina I.S."/>
            <person name="Kryazhev D.V."/>
            <person name="Alekseeva A.E."/>
            <person name="Makhova M.A."/>
        </authorList>
    </citation>
    <scope>NUCLEOTIDE SEQUENCE [LARGE SCALE GENOMIC DNA]</scope>
    <source>
        <strain evidence="2 4">NN-2474</strain>
    </source>
</reference>
<organism evidence="1 3">
    <name type="scientific">Staphylococcus coagulans</name>
    <dbReference type="NCBI Taxonomy" id="74706"/>
    <lineage>
        <taxon>Bacteria</taxon>
        <taxon>Bacillati</taxon>
        <taxon>Bacillota</taxon>
        <taxon>Bacilli</taxon>
        <taxon>Bacillales</taxon>
        <taxon>Staphylococcaceae</taxon>
        <taxon>Staphylococcus</taxon>
    </lineage>
</organism>
<reference evidence="1 3" key="1">
    <citation type="journal article" date="2020" name="Access Microbiol">
        <title>Isolation and genome sequencing of Staphylococcus schleiferi subspecies coagulans from Antarctic seals.</title>
        <authorList>
            <person name="Foster G."/>
            <person name="Robb A."/>
            <person name="Paterson G.K."/>
        </authorList>
    </citation>
    <scope>NUCLEOTIDE SEQUENCE [LARGE SCALE GENOMIC DNA]</scope>
    <source>
        <strain evidence="1 3">M615/02/4</strain>
    </source>
</reference>
<evidence type="ECO:0000313" key="1">
    <source>
        <dbReference type="EMBL" id="MBA8775736.1"/>
    </source>
</evidence>